<keyword evidence="3" id="KW-1133">Transmembrane helix</keyword>
<dbReference type="EMBL" id="CP005587">
    <property type="protein sequence ID" value="AGK57250.1"/>
    <property type="molecule type" value="Genomic_DNA"/>
</dbReference>
<dbReference type="Proteomes" id="UP000005952">
    <property type="component" value="Chromosome"/>
</dbReference>
<feature type="coiled-coil region" evidence="1">
    <location>
        <begin position="128"/>
        <end position="155"/>
    </location>
</feature>
<feature type="coiled-coil region" evidence="1">
    <location>
        <begin position="279"/>
        <end position="381"/>
    </location>
</feature>
<dbReference type="STRING" id="670307.HYPDE_27853"/>
<protein>
    <submittedName>
        <fullName evidence="4">Uncharacterized protein</fullName>
    </submittedName>
</protein>
<sequence length="509" mass="56129">MFYVAEIRESGFLSTEGNSARGGGRVADQFRTCCLITLYAAMLVTLGFLIAALIVVVLLPAYRLRIERFTTEVLKRTLPLTEEEIRADKDRMRADFAMEVHRLETKVEEASFSAARQSVEINRRDAKIQELTQTIADHKMSVEEHENARRVLEQAILDRLPKVEQRLAETRKLLAIRDREIRGLLATSAKQATALEEAAQINAQREKELVKLRTTLDTRASRFRGTRSDDRIDGSVALKSELESLRAQNREQAALIARLQGPDGKAKTAADDRDRDAEVKRLILALAKAESELAAMNASIGSGDAERMALEDRLADLQAASDAKSTELAKLKAVLKTYEENAADAPGIAQKADLSALQVEVDEQRQTISALRAEIAANQERLSRQALHFHDELRRMGTRHADDGKTDAENSTPRKPLAERIAAPRPVRSADHEAVAADNGADPVREPRAQPYLRALNGTDNGASGNGKDSSDNDQPPPLPAAETGKEGDAGPLPRRPRLLERISGLDKR</sequence>
<dbReference type="HOGENOM" id="CLU_582370_0_0_5"/>
<dbReference type="eggNOG" id="COG1196">
    <property type="taxonomic scope" value="Bacteria"/>
</dbReference>
<evidence type="ECO:0000313" key="5">
    <source>
        <dbReference type="Proteomes" id="UP000005952"/>
    </source>
</evidence>
<name>N0BAU8_9HYPH</name>
<evidence type="ECO:0000256" key="1">
    <source>
        <dbReference type="SAM" id="Coils"/>
    </source>
</evidence>
<evidence type="ECO:0000256" key="2">
    <source>
        <dbReference type="SAM" id="MobiDB-lite"/>
    </source>
</evidence>
<organism evidence="4 5">
    <name type="scientific">Hyphomicrobium denitrificans 1NES1</name>
    <dbReference type="NCBI Taxonomy" id="670307"/>
    <lineage>
        <taxon>Bacteria</taxon>
        <taxon>Pseudomonadati</taxon>
        <taxon>Pseudomonadota</taxon>
        <taxon>Alphaproteobacteria</taxon>
        <taxon>Hyphomicrobiales</taxon>
        <taxon>Hyphomicrobiaceae</taxon>
        <taxon>Hyphomicrobium</taxon>
    </lineage>
</organism>
<gene>
    <name evidence="4" type="ORF">HYPDE_27853</name>
</gene>
<keyword evidence="3" id="KW-0472">Membrane</keyword>
<keyword evidence="3" id="KW-0812">Transmembrane</keyword>
<evidence type="ECO:0000313" key="4">
    <source>
        <dbReference type="EMBL" id="AGK57250.1"/>
    </source>
</evidence>
<feature type="transmembrane region" description="Helical" evidence="3">
    <location>
        <begin position="36"/>
        <end position="59"/>
    </location>
</feature>
<dbReference type="AlphaFoldDB" id="N0BAU8"/>
<dbReference type="KEGG" id="hdt:HYPDE_27853"/>
<dbReference type="Gene3D" id="1.10.287.1490">
    <property type="match status" value="1"/>
</dbReference>
<dbReference type="RefSeq" id="WP_015597287.1">
    <property type="nucleotide sequence ID" value="NC_021172.1"/>
</dbReference>
<proteinExistence type="predicted"/>
<feature type="compositionally biased region" description="Basic and acidic residues" evidence="2">
    <location>
        <begin position="397"/>
        <end position="408"/>
    </location>
</feature>
<keyword evidence="5" id="KW-1185">Reference proteome</keyword>
<accession>N0BAU8</accession>
<feature type="compositionally biased region" description="Basic and acidic residues" evidence="2">
    <location>
        <begin position="498"/>
        <end position="509"/>
    </location>
</feature>
<keyword evidence="1" id="KW-0175">Coiled coil</keyword>
<feature type="region of interest" description="Disordered" evidence="2">
    <location>
        <begin position="397"/>
        <end position="509"/>
    </location>
</feature>
<evidence type="ECO:0000256" key="3">
    <source>
        <dbReference type="SAM" id="Phobius"/>
    </source>
</evidence>
<reference evidence="4 5" key="1">
    <citation type="journal article" date="2013" name="Genome Announc.">
        <title>Genome sequences for three denitrifying bacterial strains isolated from a uranium- and nitrate-contaminated subsurface environment.</title>
        <authorList>
            <person name="Venkatramanan R."/>
            <person name="Prakash O."/>
            <person name="Woyke T."/>
            <person name="Chain P."/>
            <person name="Goodwin L.A."/>
            <person name="Watson D."/>
            <person name="Brooks S."/>
            <person name="Kostka J.E."/>
            <person name="Green S.J."/>
        </authorList>
    </citation>
    <scope>NUCLEOTIDE SEQUENCE [LARGE SCALE GENOMIC DNA]</scope>
    <source>
        <strain evidence="4 5">1NES1</strain>
    </source>
</reference>